<feature type="transmembrane region" description="Helical" evidence="1">
    <location>
        <begin position="254"/>
        <end position="272"/>
    </location>
</feature>
<evidence type="ECO:0000313" key="4">
    <source>
        <dbReference type="Proteomes" id="UP001324427"/>
    </source>
</evidence>
<evidence type="ECO:0000259" key="2">
    <source>
        <dbReference type="Pfam" id="PF20237"/>
    </source>
</evidence>
<sequence length="286" mass="31527">MDTLTQASTRSTEAAHAPAIDAAAVLSRQPEGYHELAEKLMGPYPELNITRRFNALNALSLLSMQAELTQLEVELKQASLAGGLTSFHALRKAQEDTPQRDLIAQIRKKISEYNAALLQTAGVATLPLPEEGNLRILRDWLEESNKSGDGSFLSGAEYLLWQEDHNDDFVCLAGTSDHDPFARWFRSRALVWYHSCLGRRCTKSGTALNAEKGFVQYSETRVAKVVALLASIISAVLPLVAIVILYYVQRTETRIWITVLMTTIFATVLATLTSARSQEVFAATAA</sequence>
<gene>
    <name evidence="3" type="ORF">LTR36_003043</name>
</gene>
<feature type="transmembrane region" description="Helical" evidence="1">
    <location>
        <begin position="225"/>
        <end position="248"/>
    </location>
</feature>
<dbReference type="EMBL" id="JAVFHQ010000002">
    <property type="protein sequence ID" value="KAK4550076.1"/>
    <property type="molecule type" value="Genomic_DNA"/>
</dbReference>
<feature type="domain" description="DUF6594" evidence="2">
    <location>
        <begin position="33"/>
        <end position="286"/>
    </location>
</feature>
<dbReference type="PANTHER" id="PTHR34502:SF5">
    <property type="entry name" value="DUF6594 DOMAIN-CONTAINING PROTEIN"/>
    <property type="match status" value="1"/>
</dbReference>
<keyword evidence="1" id="KW-0812">Transmembrane</keyword>
<evidence type="ECO:0000313" key="3">
    <source>
        <dbReference type="EMBL" id="KAK4550076.1"/>
    </source>
</evidence>
<protein>
    <recommendedName>
        <fullName evidence="2">DUF6594 domain-containing protein</fullName>
    </recommendedName>
</protein>
<dbReference type="Proteomes" id="UP001324427">
    <property type="component" value="Unassembled WGS sequence"/>
</dbReference>
<dbReference type="AlphaFoldDB" id="A0AAV9JYA9"/>
<keyword evidence="1" id="KW-0472">Membrane</keyword>
<dbReference type="Pfam" id="PF20237">
    <property type="entry name" value="DUF6594"/>
    <property type="match status" value="1"/>
</dbReference>
<keyword evidence="4" id="KW-1185">Reference proteome</keyword>
<evidence type="ECO:0000256" key="1">
    <source>
        <dbReference type="SAM" id="Phobius"/>
    </source>
</evidence>
<comment type="caution">
    <text evidence="3">The sequence shown here is derived from an EMBL/GenBank/DDBJ whole genome shotgun (WGS) entry which is preliminary data.</text>
</comment>
<dbReference type="PANTHER" id="PTHR34502">
    <property type="entry name" value="DUF6594 DOMAIN-CONTAINING PROTEIN-RELATED"/>
    <property type="match status" value="1"/>
</dbReference>
<accession>A0AAV9JYA9</accession>
<organism evidence="3 4">
    <name type="scientific">Oleoguttula mirabilis</name>
    <dbReference type="NCBI Taxonomy" id="1507867"/>
    <lineage>
        <taxon>Eukaryota</taxon>
        <taxon>Fungi</taxon>
        <taxon>Dikarya</taxon>
        <taxon>Ascomycota</taxon>
        <taxon>Pezizomycotina</taxon>
        <taxon>Dothideomycetes</taxon>
        <taxon>Dothideomycetidae</taxon>
        <taxon>Mycosphaerellales</taxon>
        <taxon>Teratosphaeriaceae</taxon>
        <taxon>Oleoguttula</taxon>
    </lineage>
</organism>
<keyword evidence="1" id="KW-1133">Transmembrane helix</keyword>
<reference evidence="3 4" key="1">
    <citation type="submission" date="2021-11" db="EMBL/GenBank/DDBJ databases">
        <title>Black yeast isolated from Biological Soil Crust.</title>
        <authorList>
            <person name="Kurbessoian T."/>
        </authorList>
    </citation>
    <scope>NUCLEOTIDE SEQUENCE [LARGE SCALE GENOMIC DNA]</scope>
    <source>
        <strain evidence="3 4">CCFEE 5522</strain>
    </source>
</reference>
<dbReference type="InterPro" id="IPR046529">
    <property type="entry name" value="DUF6594"/>
</dbReference>
<proteinExistence type="predicted"/>
<name>A0AAV9JYA9_9PEZI</name>